<accession>Q22T59</accession>
<feature type="coiled-coil region" evidence="1">
    <location>
        <begin position="173"/>
        <end position="295"/>
    </location>
</feature>
<organism evidence="2 3">
    <name type="scientific">Tetrahymena thermophila (strain SB210)</name>
    <dbReference type="NCBI Taxonomy" id="312017"/>
    <lineage>
        <taxon>Eukaryota</taxon>
        <taxon>Sar</taxon>
        <taxon>Alveolata</taxon>
        <taxon>Ciliophora</taxon>
        <taxon>Intramacronucleata</taxon>
        <taxon>Oligohymenophorea</taxon>
        <taxon>Hymenostomatida</taxon>
        <taxon>Tetrahymenina</taxon>
        <taxon>Tetrahymenidae</taxon>
        <taxon>Tetrahymena</taxon>
    </lineage>
</organism>
<evidence type="ECO:0000313" key="2">
    <source>
        <dbReference type="EMBL" id="EAR88579.2"/>
    </source>
</evidence>
<dbReference type="InParanoid" id="Q22T59"/>
<dbReference type="Proteomes" id="UP000009168">
    <property type="component" value="Unassembled WGS sequence"/>
</dbReference>
<dbReference type="GeneID" id="7844294"/>
<sequence>MDQIKLKFHKWQSDQNLNASLVQKQKQVYQTFKEYDRIEQFNTKISIGNNDKFSRLLDDLHQVNVQKMSQIQKLRGKSLLPSQDVSQFSTNFSSFQKTNDDTIISTKHRDSFQFHRTLGKFQSTLNSTFLTMQQSQRPDILKQTIDLTIQDEKTVLETICLNEEIQETLEQKIEQLKYTSGKIKREMKDFEKEDQLLNIKLKQLQDQELMAFKKKNIVKCSVKNFKQELELDRQRATQCIQDVKKQRDDIFSQIKKDQQVYSLVLVKIDECNQIIEKQKQEIKQLDVKNEEICQKLLESQNTVSYLDTLNELERMFIKGEIEMSNSIVSQDITQSILSEKNLHSSQQIKQKTFSNEIVFDKDKSNLSPSSTPRKPYNQKKKMIVQQHSKEFLSQDGDRQNLISKLDFYYNEHGKGPNEIAGYLIKQYREFSLSSQSLFTKFEELTQMKKLKVLEYDKLQNQISQIEQQQMESSLVLEEINHEQENYLAYDTEQKYQKLLNSGDYGEISLNYVKEVVENSNLETFKLIEYKNQKDKLSFGFFHNMVEILYRYTCLLKLSIMSNKNSDQELKDFYQDFSSFICSFRLGFNAKRNIKIDATKYVDEIFENLNLNQNKVNTPSSVSSSSNQIYTPKVKFSISQQFSDVIKEMKIDSLKQNKEDEANKREVEKFTEKLNFIPFNKAELDQILKNTFPNASQDMLEKWQKQIKESITYYYATEEDLQEFLDQIRNENRNLSDECQLNKVFENFYRLQSKAYELHHQNIIKIFEFFQKFKQILHKKKILLLQISDEAVRESFKLPVMPKLNQSQSMMGYVSFITEKQKNYLNYQGEMLDPITTSKIREEKEEKEKNIEVIQNDDTKKLIQKLTKNDKKIKLDSLNASIQQQNLKPTISRQESMTKSKIPTFLAIEEDDYLDSKLYNQKQNLMNEFDYLELERKKEKYSIQVKLKNYIQQNLKTELEQQKKLKQSQMLLTEINFKHSRYNKPQSRSNQIFKDIIQHNKVIQKLNYLSIKKDSFTNQSIFTKIRDYCPKSLDQNSQFYIRKRPLHQSFMNA</sequence>
<name>Q22T59_TETTS</name>
<evidence type="ECO:0000256" key="1">
    <source>
        <dbReference type="SAM" id="Coils"/>
    </source>
</evidence>
<protein>
    <submittedName>
        <fullName evidence="2">Uncharacterized protein</fullName>
    </submittedName>
</protein>
<dbReference type="EMBL" id="GG662840">
    <property type="protein sequence ID" value="EAR88579.2"/>
    <property type="molecule type" value="Genomic_DNA"/>
</dbReference>
<keyword evidence="1" id="KW-0175">Coiled coil</keyword>
<dbReference type="AlphaFoldDB" id="Q22T59"/>
<proteinExistence type="predicted"/>
<reference evidence="3" key="1">
    <citation type="journal article" date="2006" name="PLoS Biol.">
        <title>Macronuclear genome sequence of the ciliate Tetrahymena thermophila, a model eukaryote.</title>
        <authorList>
            <person name="Eisen J.A."/>
            <person name="Coyne R.S."/>
            <person name="Wu M."/>
            <person name="Wu D."/>
            <person name="Thiagarajan M."/>
            <person name="Wortman J.R."/>
            <person name="Badger J.H."/>
            <person name="Ren Q."/>
            <person name="Amedeo P."/>
            <person name="Jones K.M."/>
            <person name="Tallon L.J."/>
            <person name="Delcher A.L."/>
            <person name="Salzberg S.L."/>
            <person name="Silva J.C."/>
            <person name="Haas B.J."/>
            <person name="Majoros W.H."/>
            <person name="Farzad M."/>
            <person name="Carlton J.M."/>
            <person name="Smith R.K. Jr."/>
            <person name="Garg J."/>
            <person name="Pearlman R.E."/>
            <person name="Karrer K.M."/>
            <person name="Sun L."/>
            <person name="Manning G."/>
            <person name="Elde N.C."/>
            <person name="Turkewitz A.P."/>
            <person name="Asai D.J."/>
            <person name="Wilkes D.E."/>
            <person name="Wang Y."/>
            <person name="Cai H."/>
            <person name="Collins K."/>
            <person name="Stewart B.A."/>
            <person name="Lee S.R."/>
            <person name="Wilamowska K."/>
            <person name="Weinberg Z."/>
            <person name="Ruzzo W.L."/>
            <person name="Wloga D."/>
            <person name="Gaertig J."/>
            <person name="Frankel J."/>
            <person name="Tsao C.-C."/>
            <person name="Gorovsky M.A."/>
            <person name="Keeling P.J."/>
            <person name="Waller R.F."/>
            <person name="Patron N.J."/>
            <person name="Cherry J.M."/>
            <person name="Stover N.A."/>
            <person name="Krieger C.J."/>
            <person name="del Toro C."/>
            <person name="Ryder H.F."/>
            <person name="Williamson S.C."/>
            <person name="Barbeau R.A."/>
            <person name="Hamilton E.P."/>
            <person name="Orias E."/>
        </authorList>
    </citation>
    <scope>NUCLEOTIDE SEQUENCE [LARGE SCALE GENOMIC DNA]</scope>
    <source>
        <strain evidence="3">SB210</strain>
    </source>
</reference>
<dbReference type="HOGENOM" id="CLU_325857_0_0_1"/>
<keyword evidence="3" id="KW-1185">Reference proteome</keyword>
<gene>
    <name evidence="2" type="ORF">TTHERM_00185530</name>
</gene>
<dbReference type="RefSeq" id="XP_001008824.2">
    <property type="nucleotide sequence ID" value="XM_001008824.2"/>
</dbReference>
<evidence type="ECO:0000313" key="3">
    <source>
        <dbReference type="Proteomes" id="UP000009168"/>
    </source>
</evidence>
<dbReference type="KEGG" id="tet:TTHERM_00185530"/>